<dbReference type="EMBL" id="AP019367">
    <property type="protein sequence ID" value="BBH49865.1"/>
    <property type="molecule type" value="Genomic_DNA"/>
</dbReference>
<evidence type="ECO:0000256" key="1">
    <source>
        <dbReference type="SAM" id="MobiDB-lite"/>
    </source>
</evidence>
<keyword evidence="3" id="KW-1185">Reference proteome</keyword>
<dbReference type="KEGG" id="pcat:Pcatena_04520"/>
<accession>A0A3G9KAE7</accession>
<name>A0A3G9KAE7_9ACTN</name>
<proteinExistence type="predicted"/>
<dbReference type="AlphaFoldDB" id="A0A3G9KAE7"/>
<sequence>MGKVRKLSPSERRDIVRMFPQLGVTETARRIGCSKSTVQRVWASDGPPEDDAQRSGPRPPGGAEPQTRAERLVELRGILRAAMNDAPPQAVAGLAREYRATMDEIERMEGGDGGDSVGRALDSIAERIAAKMPAP</sequence>
<organism evidence="2 3">
    <name type="scientific">Parolsenella catena</name>
    <dbReference type="NCBI Taxonomy" id="2003188"/>
    <lineage>
        <taxon>Bacteria</taxon>
        <taxon>Bacillati</taxon>
        <taxon>Actinomycetota</taxon>
        <taxon>Coriobacteriia</taxon>
        <taxon>Coriobacteriales</taxon>
        <taxon>Atopobiaceae</taxon>
        <taxon>Parolsenella</taxon>
    </lineage>
</organism>
<dbReference type="GeneID" id="88848591"/>
<evidence type="ECO:0008006" key="4">
    <source>
        <dbReference type="Google" id="ProtNLM"/>
    </source>
</evidence>
<dbReference type="RefSeq" id="WP_126421256.1">
    <property type="nucleotide sequence ID" value="NZ_AP019367.1"/>
</dbReference>
<reference evidence="3" key="1">
    <citation type="submission" date="2018-11" db="EMBL/GenBank/DDBJ databases">
        <title>Comparative genomics of Parolsenella catena and Libanicoccus massiliensis: Reclassification of Libanicoccus massiliensis as Parolsenella massiliensis comb. nov.</title>
        <authorList>
            <person name="Sakamoto M."/>
            <person name="Ikeyama N."/>
            <person name="Murakami T."/>
            <person name="Mori H."/>
            <person name="Yuki M."/>
            <person name="Ohkuma M."/>
        </authorList>
    </citation>
    <scope>NUCLEOTIDE SEQUENCE [LARGE SCALE GENOMIC DNA]</scope>
    <source>
        <strain evidence="3">JCM 31932</strain>
    </source>
</reference>
<dbReference type="OrthoDB" id="3197097at2"/>
<evidence type="ECO:0000313" key="3">
    <source>
        <dbReference type="Proteomes" id="UP000273154"/>
    </source>
</evidence>
<evidence type="ECO:0000313" key="2">
    <source>
        <dbReference type="EMBL" id="BBH49865.1"/>
    </source>
</evidence>
<protein>
    <recommendedName>
        <fullName evidence="4">Transposase IS30-like HTH domain-containing protein</fullName>
    </recommendedName>
</protein>
<gene>
    <name evidence="2" type="ORF">Pcatena_04520</name>
</gene>
<feature type="region of interest" description="Disordered" evidence="1">
    <location>
        <begin position="35"/>
        <end position="69"/>
    </location>
</feature>
<dbReference type="Proteomes" id="UP000273154">
    <property type="component" value="Chromosome"/>
</dbReference>